<name>A0A0Q9ZMW6_9FLAO</name>
<feature type="domain" description="Protein FecR C-terminal" evidence="3">
    <location>
        <begin position="316"/>
        <end position="384"/>
    </location>
</feature>
<gene>
    <name evidence="4" type="ORF">APR42_01305</name>
</gene>
<keyword evidence="1" id="KW-0812">Transmembrane</keyword>
<comment type="caution">
    <text evidence="4">The sequence shown here is derived from an EMBL/GenBank/DDBJ whole genome shotgun (WGS) entry which is preliminary data.</text>
</comment>
<feature type="domain" description="FecR protein" evidence="2">
    <location>
        <begin position="176"/>
        <end position="271"/>
    </location>
</feature>
<keyword evidence="1" id="KW-1133">Transmembrane helix</keyword>
<evidence type="ECO:0000259" key="3">
    <source>
        <dbReference type="Pfam" id="PF16344"/>
    </source>
</evidence>
<evidence type="ECO:0000313" key="4">
    <source>
        <dbReference type="EMBL" id="KRG30532.1"/>
    </source>
</evidence>
<dbReference type="PANTHER" id="PTHR30273:SF2">
    <property type="entry name" value="PROTEIN FECR"/>
    <property type="match status" value="1"/>
</dbReference>
<dbReference type="InterPro" id="IPR006860">
    <property type="entry name" value="FecR"/>
</dbReference>
<dbReference type="Proteomes" id="UP000051643">
    <property type="component" value="Unassembled WGS sequence"/>
</dbReference>
<dbReference type="Gene3D" id="3.55.50.30">
    <property type="match status" value="1"/>
</dbReference>
<sequence length="385" mass="43764">MNKPKNIKYLLKKFALNRCSGEEIEQIIAYYRDAKIPTEDHPGVEEINDLYIKLPELSQSEANKISSRILKQPKRKKSLLKPNKFRWSYATAAALAGIILIGAFFNHIQNPESSQLIISDEQITLEDNNGSIEKLEEGKETLIKDAQGNTIGFMQGDKLIYNTINEKSPQNPEYNTIKVPFGKKFEISLSDGTRIHLNAGTTIRFPVNFSNLKERQVSLSGEAYFDVTKNKEKPFIVNSHGLNTKVYGTEFNVSAYPNEKYTNIVLVEGSVGLYDDLSTGQTMLVPGELGSYEKYHKNIETKKVPTGVYTSWINGELVFRDATLDDILEKLERHFNVTIVNKTSNVSNETFNANFGDQPVEKVLEYLDRIYEINYIIENNKIIIK</sequence>
<evidence type="ECO:0008006" key="6">
    <source>
        <dbReference type="Google" id="ProtNLM"/>
    </source>
</evidence>
<keyword evidence="1" id="KW-0472">Membrane</keyword>
<organism evidence="4 5">
    <name type="scientific">Salegentibacter mishustinae</name>
    <dbReference type="NCBI Taxonomy" id="270918"/>
    <lineage>
        <taxon>Bacteria</taxon>
        <taxon>Pseudomonadati</taxon>
        <taxon>Bacteroidota</taxon>
        <taxon>Flavobacteriia</taxon>
        <taxon>Flavobacteriales</taxon>
        <taxon>Flavobacteriaceae</taxon>
        <taxon>Salegentibacter</taxon>
    </lineage>
</organism>
<dbReference type="RefSeq" id="WP_057480355.1">
    <property type="nucleotide sequence ID" value="NZ_BMWR01000002.1"/>
</dbReference>
<protein>
    <recommendedName>
        <fullName evidence="6">Iron dicitrate transport regulator FecR</fullName>
    </recommendedName>
</protein>
<dbReference type="EMBL" id="LKTP01000001">
    <property type="protein sequence ID" value="KRG30532.1"/>
    <property type="molecule type" value="Genomic_DNA"/>
</dbReference>
<dbReference type="PANTHER" id="PTHR30273">
    <property type="entry name" value="PERIPLASMIC SIGNAL SENSOR AND SIGMA FACTOR ACTIVATOR FECR-RELATED"/>
    <property type="match status" value="1"/>
</dbReference>
<keyword evidence="5" id="KW-1185">Reference proteome</keyword>
<feature type="transmembrane region" description="Helical" evidence="1">
    <location>
        <begin position="85"/>
        <end position="105"/>
    </location>
</feature>
<dbReference type="OrthoDB" id="651134at2"/>
<evidence type="ECO:0000256" key="1">
    <source>
        <dbReference type="SAM" id="Phobius"/>
    </source>
</evidence>
<dbReference type="Gene3D" id="2.60.120.1440">
    <property type="match status" value="1"/>
</dbReference>
<evidence type="ECO:0000313" key="5">
    <source>
        <dbReference type="Proteomes" id="UP000051643"/>
    </source>
</evidence>
<evidence type="ECO:0000259" key="2">
    <source>
        <dbReference type="Pfam" id="PF04773"/>
    </source>
</evidence>
<dbReference type="STRING" id="270918.APR42_01305"/>
<accession>A0A0Q9ZMW6</accession>
<dbReference type="InterPro" id="IPR012373">
    <property type="entry name" value="Ferrdict_sens_TM"/>
</dbReference>
<dbReference type="Pfam" id="PF04773">
    <property type="entry name" value="FecR"/>
    <property type="match status" value="1"/>
</dbReference>
<dbReference type="Pfam" id="PF16344">
    <property type="entry name" value="FecR_C"/>
    <property type="match status" value="1"/>
</dbReference>
<dbReference type="GO" id="GO:0016989">
    <property type="term" value="F:sigma factor antagonist activity"/>
    <property type="evidence" value="ECO:0007669"/>
    <property type="project" value="TreeGrafter"/>
</dbReference>
<proteinExistence type="predicted"/>
<reference evidence="4" key="1">
    <citation type="submission" date="2015-10" db="EMBL/GenBank/DDBJ databases">
        <title>Draft genome sequence of Salegentibacter mishustinae KCTC 12263.</title>
        <authorList>
            <person name="Lin W."/>
            <person name="Zheng Q."/>
        </authorList>
    </citation>
    <scope>NUCLEOTIDE SEQUENCE [LARGE SCALE GENOMIC DNA]</scope>
    <source>
        <strain evidence="4">KCTC 12263</strain>
    </source>
</reference>
<dbReference type="InterPro" id="IPR032508">
    <property type="entry name" value="FecR_C"/>
</dbReference>
<dbReference type="AlphaFoldDB" id="A0A0Q9ZMW6"/>